<accession>M7WNB1</accession>
<sequence>MKKRGHDKSIQAIETKRQQIPKVVSFWEKQRSFANNFNQKISELCDLMKSHADFLETATIQQITGFDSLL</sequence>
<evidence type="ECO:0000313" key="2">
    <source>
        <dbReference type="Proteomes" id="UP000030780"/>
    </source>
</evidence>
<organism evidence="1 2">
    <name type="scientific">Entamoeba histolytica HM-3:IMSS</name>
    <dbReference type="NCBI Taxonomy" id="885315"/>
    <lineage>
        <taxon>Eukaryota</taxon>
        <taxon>Amoebozoa</taxon>
        <taxon>Evosea</taxon>
        <taxon>Archamoebae</taxon>
        <taxon>Mastigamoebida</taxon>
        <taxon>Entamoebidae</taxon>
        <taxon>Entamoeba</taxon>
    </lineage>
</organism>
<gene>
    <name evidence="1" type="ORF">KM1_261340</name>
</gene>
<dbReference type="AlphaFoldDB" id="M7WNB1"/>
<evidence type="ECO:0000313" key="1">
    <source>
        <dbReference type="EMBL" id="EMS12884.1"/>
    </source>
</evidence>
<name>M7WNB1_ENTHI</name>
<proteinExistence type="predicted"/>
<reference evidence="1 2" key="1">
    <citation type="submission" date="2013-01" db="EMBL/GenBank/DDBJ databases">
        <authorList>
            <person name="Inman J."/>
            <person name="Zafar N."/>
            <person name="Lorenzi H."/>
            <person name="Caler E."/>
        </authorList>
    </citation>
    <scope>NUCLEOTIDE SEQUENCE [LARGE SCALE GENOMIC DNA]</scope>
    <source>
        <strain evidence="1 2">HM-3:IMSS</strain>
    </source>
</reference>
<dbReference type="VEuPathDB" id="AmoebaDB:KM1_261340"/>
<dbReference type="EMBL" id="KB638360">
    <property type="protein sequence ID" value="EMS12884.1"/>
    <property type="molecule type" value="Genomic_DNA"/>
</dbReference>
<protein>
    <submittedName>
        <fullName evidence="1">RhoGAP domain containing protein</fullName>
    </submittedName>
</protein>
<dbReference type="Proteomes" id="UP000030780">
    <property type="component" value="Unassembled WGS sequence"/>
</dbReference>